<name>A0A1E1MF28_RHYSE</name>
<protein>
    <submittedName>
        <fullName evidence="1">Uncharacterized protein</fullName>
    </submittedName>
</protein>
<dbReference type="AlphaFoldDB" id="A0A1E1MF28"/>
<evidence type="ECO:0000313" key="1">
    <source>
        <dbReference type="EMBL" id="CZT47678.1"/>
    </source>
</evidence>
<accession>A0A1E1MF28</accession>
<keyword evidence="2" id="KW-1185">Reference proteome</keyword>
<proteinExistence type="predicted"/>
<gene>
    <name evidence="1" type="ORF">RSE6_08266</name>
</gene>
<dbReference type="Proteomes" id="UP000177625">
    <property type="component" value="Unassembled WGS sequence"/>
</dbReference>
<sequence length="76" mass="8692">MRDVSVLLRTQYLLLAFFTTTEWILLHWQTADTVTDKTNHGGPWQTPEQKDTAIVRNNWNALGMSQAANQEIVASF</sequence>
<organism evidence="1 2">
    <name type="scientific">Rhynchosporium secalis</name>
    <name type="common">Barley scald fungus</name>
    <dbReference type="NCBI Taxonomy" id="38038"/>
    <lineage>
        <taxon>Eukaryota</taxon>
        <taxon>Fungi</taxon>
        <taxon>Dikarya</taxon>
        <taxon>Ascomycota</taxon>
        <taxon>Pezizomycotina</taxon>
        <taxon>Leotiomycetes</taxon>
        <taxon>Helotiales</taxon>
        <taxon>Ploettnerulaceae</taxon>
        <taxon>Rhynchosporium</taxon>
    </lineage>
</organism>
<dbReference type="EMBL" id="FJVC01000299">
    <property type="protein sequence ID" value="CZT47678.1"/>
    <property type="molecule type" value="Genomic_DNA"/>
</dbReference>
<reference evidence="2" key="1">
    <citation type="submission" date="2016-03" db="EMBL/GenBank/DDBJ databases">
        <authorList>
            <person name="Guldener U."/>
        </authorList>
    </citation>
    <scope>NUCLEOTIDE SEQUENCE [LARGE SCALE GENOMIC DNA]</scope>
</reference>
<evidence type="ECO:0000313" key="2">
    <source>
        <dbReference type="Proteomes" id="UP000177625"/>
    </source>
</evidence>